<dbReference type="Gene3D" id="3.90.550.10">
    <property type="entry name" value="Spore Coat Polysaccharide Biosynthesis Protein SpsA, Chain A"/>
    <property type="match status" value="1"/>
</dbReference>
<reference evidence="10" key="1">
    <citation type="journal article" date="2019" name="Int. J. Syst. Evol. Microbiol.">
        <title>The Global Catalogue of Microorganisms (GCM) 10K type strain sequencing project: providing services to taxonomists for standard genome sequencing and annotation.</title>
        <authorList>
            <consortium name="The Broad Institute Genomics Platform"/>
            <consortium name="The Broad Institute Genome Sequencing Center for Infectious Disease"/>
            <person name="Wu L."/>
            <person name="Ma J."/>
        </authorList>
    </citation>
    <scope>NUCLEOTIDE SEQUENCE [LARGE SCALE GENOMIC DNA]</scope>
    <source>
        <strain evidence="10">CCUG 54527</strain>
    </source>
</reference>
<dbReference type="Pfam" id="PF12804">
    <property type="entry name" value="NTP_transf_3"/>
    <property type="match status" value="1"/>
</dbReference>
<dbReference type="GO" id="GO:0016779">
    <property type="term" value="F:nucleotidyltransferase activity"/>
    <property type="evidence" value="ECO:0007669"/>
    <property type="project" value="UniProtKB-KW"/>
</dbReference>
<evidence type="ECO:0000256" key="3">
    <source>
        <dbReference type="ARBA" id="ARBA00022723"/>
    </source>
</evidence>
<keyword evidence="9" id="KW-0548">Nucleotidyltransferase</keyword>
<dbReference type="InterPro" id="IPR029044">
    <property type="entry name" value="Nucleotide-diphossugar_trans"/>
</dbReference>
<dbReference type="PANTHER" id="PTHR19136:SF81">
    <property type="entry name" value="MOLYBDENUM COFACTOR GUANYLYLTRANSFERASE"/>
    <property type="match status" value="1"/>
</dbReference>
<name>A0ABW1L9V9_9BACL</name>
<dbReference type="InterPro" id="IPR013482">
    <property type="entry name" value="Molybde_CF_guanTrfase"/>
</dbReference>
<dbReference type="CDD" id="cd02503">
    <property type="entry name" value="MobA"/>
    <property type="match status" value="1"/>
</dbReference>
<gene>
    <name evidence="9" type="ORF">ACFPYN_11470</name>
</gene>
<evidence type="ECO:0000313" key="10">
    <source>
        <dbReference type="Proteomes" id="UP001596170"/>
    </source>
</evidence>
<protein>
    <submittedName>
        <fullName evidence="9">Molybdenum cofactor guanylyltransferase</fullName>
    </submittedName>
</protein>
<keyword evidence="4" id="KW-0547">Nucleotide-binding</keyword>
<dbReference type="SUPFAM" id="SSF53448">
    <property type="entry name" value="Nucleotide-diphospho-sugar transferases"/>
    <property type="match status" value="1"/>
</dbReference>
<dbReference type="EMBL" id="JBHSRI010000018">
    <property type="protein sequence ID" value="MFC6040041.1"/>
    <property type="molecule type" value="Genomic_DNA"/>
</dbReference>
<keyword evidence="5" id="KW-0460">Magnesium</keyword>
<comment type="caution">
    <text evidence="9">The sequence shown here is derived from an EMBL/GenBank/DDBJ whole genome shotgun (WGS) entry which is preliminary data.</text>
</comment>
<evidence type="ECO:0000313" key="9">
    <source>
        <dbReference type="EMBL" id="MFC6040041.1"/>
    </source>
</evidence>
<dbReference type="RefSeq" id="WP_377734296.1">
    <property type="nucleotide sequence ID" value="NZ_JBHSRI010000018.1"/>
</dbReference>
<accession>A0ABW1L9V9</accession>
<keyword evidence="7" id="KW-0501">Molybdenum cofactor biosynthesis</keyword>
<keyword evidence="10" id="KW-1185">Reference proteome</keyword>
<evidence type="ECO:0000256" key="2">
    <source>
        <dbReference type="ARBA" id="ARBA00022679"/>
    </source>
</evidence>
<organism evidence="9 10">
    <name type="scientific">Paenisporosarcina macmurdoensis</name>
    <dbReference type="NCBI Taxonomy" id="212659"/>
    <lineage>
        <taxon>Bacteria</taxon>
        <taxon>Bacillati</taxon>
        <taxon>Bacillota</taxon>
        <taxon>Bacilli</taxon>
        <taxon>Bacillales</taxon>
        <taxon>Caryophanaceae</taxon>
        <taxon>Paenisporosarcina</taxon>
    </lineage>
</organism>
<dbReference type="PANTHER" id="PTHR19136">
    <property type="entry name" value="MOLYBDENUM COFACTOR GUANYLYLTRANSFERASE"/>
    <property type="match status" value="1"/>
</dbReference>
<proteinExistence type="predicted"/>
<keyword evidence="1" id="KW-0963">Cytoplasm</keyword>
<feature type="domain" description="MobA-like NTP transferase" evidence="8">
    <location>
        <begin position="5"/>
        <end position="147"/>
    </location>
</feature>
<dbReference type="InterPro" id="IPR025877">
    <property type="entry name" value="MobA-like_NTP_Trfase"/>
</dbReference>
<keyword evidence="2" id="KW-0808">Transferase</keyword>
<keyword evidence="3" id="KW-0479">Metal-binding</keyword>
<evidence type="ECO:0000256" key="4">
    <source>
        <dbReference type="ARBA" id="ARBA00022741"/>
    </source>
</evidence>
<dbReference type="Proteomes" id="UP001596170">
    <property type="component" value="Unassembled WGS sequence"/>
</dbReference>
<sequence length="185" mass="21064">METIGILLAGGMSRRFGSPKAFAKINDRFFYEQVWRALDAACDHVVIVTREELIPRFPEELDVIIDLPSLSGLGPLVGIYTAMTERPADQYLVLPCDMPFIGQKETAALIQLAEGTHDVTAVRTSEEHLPLFSIWNHRVKKDLIQEVLNKQLSVMKFLDQVETKWVDSRLIHVDKTIFRNINTDD</sequence>
<keyword evidence="6" id="KW-0342">GTP-binding</keyword>
<evidence type="ECO:0000256" key="7">
    <source>
        <dbReference type="ARBA" id="ARBA00023150"/>
    </source>
</evidence>
<evidence type="ECO:0000256" key="1">
    <source>
        <dbReference type="ARBA" id="ARBA00022490"/>
    </source>
</evidence>
<evidence type="ECO:0000256" key="6">
    <source>
        <dbReference type="ARBA" id="ARBA00023134"/>
    </source>
</evidence>
<evidence type="ECO:0000256" key="5">
    <source>
        <dbReference type="ARBA" id="ARBA00022842"/>
    </source>
</evidence>
<evidence type="ECO:0000259" key="8">
    <source>
        <dbReference type="Pfam" id="PF12804"/>
    </source>
</evidence>